<evidence type="ECO:0000256" key="2">
    <source>
        <dbReference type="ARBA" id="ARBA00022729"/>
    </source>
</evidence>
<keyword evidence="4" id="KW-0564">Palmitate</keyword>
<gene>
    <name evidence="9" type="ORF">NCTC11165_00574</name>
</gene>
<dbReference type="PROSITE" id="PS51257">
    <property type="entry name" value="PROKAR_LIPOPROTEIN"/>
    <property type="match status" value="1"/>
</dbReference>
<sequence length="83" mass="8888">MTKTSVNKTLILAGAAALLLSACGRMADLEPPQGATPKKQTERAIRDRSAEHLPEPAMQNLPPRQMPIDNGTSDPFGKPPQVN</sequence>
<evidence type="ECO:0000256" key="1">
    <source>
        <dbReference type="ARBA" id="ARBA00004459"/>
    </source>
</evidence>
<accession>A0A2X1AFN6</accession>
<protein>
    <recommendedName>
        <fullName evidence="11">Argininosuccinate lyase</fullName>
    </recommendedName>
</protein>
<proteinExistence type="predicted"/>
<dbReference type="EMBL" id="UAQM01000001">
    <property type="protein sequence ID" value="SPU42430.1"/>
    <property type="molecule type" value="Genomic_DNA"/>
</dbReference>
<feature type="chain" id="PRO_5016008722" description="Argininosuccinate lyase" evidence="8">
    <location>
        <begin position="28"/>
        <end position="83"/>
    </location>
</feature>
<dbReference type="Proteomes" id="UP000250358">
    <property type="component" value="Unassembled WGS sequence"/>
</dbReference>
<evidence type="ECO:0000256" key="5">
    <source>
        <dbReference type="ARBA" id="ARBA00023237"/>
    </source>
</evidence>
<keyword evidence="6" id="KW-0449">Lipoprotein</keyword>
<evidence type="ECO:0000313" key="10">
    <source>
        <dbReference type="Proteomes" id="UP000250358"/>
    </source>
</evidence>
<evidence type="ECO:0000256" key="6">
    <source>
        <dbReference type="ARBA" id="ARBA00023288"/>
    </source>
</evidence>
<evidence type="ECO:0008006" key="11">
    <source>
        <dbReference type="Google" id="ProtNLM"/>
    </source>
</evidence>
<name>A0A2X1AFN6_BREDI</name>
<dbReference type="NCBIfam" id="NF047847">
    <property type="entry name" value="SS_mature_LptM"/>
    <property type="match status" value="1"/>
</dbReference>
<evidence type="ECO:0000313" key="9">
    <source>
        <dbReference type="EMBL" id="SPU42430.1"/>
    </source>
</evidence>
<keyword evidence="2 8" id="KW-0732">Signal</keyword>
<dbReference type="AlphaFoldDB" id="A0A2X1AFN6"/>
<feature type="signal peptide" evidence="8">
    <location>
        <begin position="1"/>
        <end position="27"/>
    </location>
</feature>
<comment type="subcellular location">
    <subcellularLocation>
        <location evidence="1">Cell outer membrane</location>
        <topology evidence="1">Lipid-anchor</topology>
    </subcellularLocation>
</comment>
<dbReference type="RefSeq" id="WP_252865424.1">
    <property type="nucleotide sequence ID" value="NZ_UAQM01000001.1"/>
</dbReference>
<organism evidence="9 10">
    <name type="scientific">Brevundimonas diminuta</name>
    <name type="common">Pseudomonas diminuta</name>
    <dbReference type="NCBI Taxonomy" id="293"/>
    <lineage>
        <taxon>Bacteria</taxon>
        <taxon>Pseudomonadati</taxon>
        <taxon>Pseudomonadota</taxon>
        <taxon>Alphaproteobacteria</taxon>
        <taxon>Caulobacterales</taxon>
        <taxon>Caulobacteraceae</taxon>
        <taxon>Brevundimonas</taxon>
    </lineage>
</organism>
<feature type="region of interest" description="Disordered" evidence="7">
    <location>
        <begin position="27"/>
        <end position="83"/>
    </location>
</feature>
<evidence type="ECO:0000256" key="8">
    <source>
        <dbReference type="SAM" id="SignalP"/>
    </source>
</evidence>
<keyword evidence="5" id="KW-0998">Cell outer membrane</keyword>
<keyword evidence="3" id="KW-0472">Membrane</keyword>
<evidence type="ECO:0000256" key="3">
    <source>
        <dbReference type="ARBA" id="ARBA00023136"/>
    </source>
</evidence>
<evidence type="ECO:0000256" key="7">
    <source>
        <dbReference type="SAM" id="MobiDB-lite"/>
    </source>
</evidence>
<reference evidence="9 10" key="1">
    <citation type="submission" date="2018-06" db="EMBL/GenBank/DDBJ databases">
        <authorList>
            <consortium name="Pathogen Informatics"/>
            <person name="Doyle S."/>
        </authorList>
    </citation>
    <scope>NUCLEOTIDE SEQUENCE [LARGE SCALE GENOMIC DNA]</scope>
    <source>
        <strain evidence="9 10">NCTC11165</strain>
    </source>
</reference>
<dbReference type="InterPro" id="IPR032831">
    <property type="entry name" value="LptM_cons"/>
</dbReference>
<evidence type="ECO:0000256" key="4">
    <source>
        <dbReference type="ARBA" id="ARBA00023139"/>
    </source>
</evidence>
<feature type="compositionally biased region" description="Basic and acidic residues" evidence="7">
    <location>
        <begin position="39"/>
        <end position="54"/>
    </location>
</feature>